<sequence>MEIAKMMSIFPWQPSGATSPKSGATLPLLLLTTASLVDVDVDTSPEPEVVVGVVVLVVVLDEVEVVALVVSTSLLALPNGVASGTAV</sequence>
<accession>A0A9X3J442</accession>
<protein>
    <submittedName>
        <fullName evidence="1">Uncharacterized protein</fullName>
    </submittedName>
</protein>
<name>A0A9X3J442_9BACT</name>
<dbReference type="EMBL" id="JAPNKE010000002">
    <property type="protein sequence ID" value="MCY1012748.1"/>
    <property type="molecule type" value="Genomic_DNA"/>
</dbReference>
<reference evidence="1" key="1">
    <citation type="submission" date="2022-11" db="EMBL/GenBank/DDBJ databases">
        <title>Minimal conservation of predation-associated metabolite biosynthetic gene clusters underscores biosynthetic potential of Myxococcota including descriptions for ten novel species: Archangium lansinium sp. nov., Myxococcus landrumus sp. nov., Nannocystis bai.</title>
        <authorList>
            <person name="Ahearne A."/>
            <person name="Stevens C."/>
            <person name="Phillips K."/>
        </authorList>
    </citation>
    <scope>NUCLEOTIDE SEQUENCE</scope>
    <source>
        <strain evidence="1">Na p29</strain>
    </source>
</reference>
<keyword evidence="2" id="KW-1185">Reference proteome</keyword>
<dbReference type="RefSeq" id="WP_267776266.1">
    <property type="nucleotide sequence ID" value="NZ_JAPNKE010000002.1"/>
</dbReference>
<gene>
    <name evidence="1" type="ORF">OV079_45885</name>
</gene>
<evidence type="ECO:0000313" key="1">
    <source>
        <dbReference type="EMBL" id="MCY1012748.1"/>
    </source>
</evidence>
<evidence type="ECO:0000313" key="2">
    <source>
        <dbReference type="Proteomes" id="UP001150924"/>
    </source>
</evidence>
<organism evidence="1 2">
    <name type="scientific">Nannocystis pusilla</name>
    <dbReference type="NCBI Taxonomy" id="889268"/>
    <lineage>
        <taxon>Bacteria</taxon>
        <taxon>Pseudomonadati</taxon>
        <taxon>Myxococcota</taxon>
        <taxon>Polyangia</taxon>
        <taxon>Nannocystales</taxon>
        <taxon>Nannocystaceae</taxon>
        <taxon>Nannocystis</taxon>
    </lineage>
</organism>
<comment type="caution">
    <text evidence="1">The sequence shown here is derived from an EMBL/GenBank/DDBJ whole genome shotgun (WGS) entry which is preliminary data.</text>
</comment>
<dbReference type="Proteomes" id="UP001150924">
    <property type="component" value="Unassembled WGS sequence"/>
</dbReference>
<proteinExistence type="predicted"/>
<dbReference type="AlphaFoldDB" id="A0A9X3J442"/>